<evidence type="ECO:0000313" key="2">
    <source>
        <dbReference type="Proteomes" id="UP000691718"/>
    </source>
</evidence>
<comment type="caution">
    <text evidence="1">The sequence shown here is derived from an EMBL/GenBank/DDBJ whole genome shotgun (WGS) entry which is preliminary data.</text>
</comment>
<dbReference type="AlphaFoldDB" id="A0A8S3YB55"/>
<reference evidence="1" key="1">
    <citation type="submission" date="2021-04" db="EMBL/GenBank/DDBJ databases">
        <authorList>
            <person name="Tunstrom K."/>
        </authorList>
    </citation>
    <scope>NUCLEOTIDE SEQUENCE</scope>
</reference>
<dbReference type="OrthoDB" id="7464094at2759"/>
<evidence type="ECO:0000313" key="1">
    <source>
        <dbReference type="EMBL" id="CAG5056575.1"/>
    </source>
</evidence>
<organism evidence="1 2">
    <name type="scientific">Parnassius apollo</name>
    <name type="common">Apollo butterfly</name>
    <name type="synonym">Papilio apollo</name>
    <dbReference type="NCBI Taxonomy" id="110799"/>
    <lineage>
        <taxon>Eukaryota</taxon>
        <taxon>Metazoa</taxon>
        <taxon>Ecdysozoa</taxon>
        <taxon>Arthropoda</taxon>
        <taxon>Hexapoda</taxon>
        <taxon>Insecta</taxon>
        <taxon>Pterygota</taxon>
        <taxon>Neoptera</taxon>
        <taxon>Endopterygota</taxon>
        <taxon>Lepidoptera</taxon>
        <taxon>Glossata</taxon>
        <taxon>Ditrysia</taxon>
        <taxon>Papilionoidea</taxon>
        <taxon>Papilionidae</taxon>
        <taxon>Parnassiinae</taxon>
        <taxon>Parnassini</taxon>
        <taxon>Parnassius</taxon>
        <taxon>Parnassius</taxon>
    </lineage>
</organism>
<gene>
    <name evidence="1" type="ORF">PAPOLLO_LOCUS26789</name>
</gene>
<sequence>MYSIGIFESKRVQMSQISVVSEYYEADRVSRSVDVSICRGIGSQIVQVDMNGRRPAARELCDGPPGRGRCLHTSARVWSAVYEPTWLLRARIPRCMQQ</sequence>
<keyword evidence="2" id="KW-1185">Reference proteome</keyword>
<dbReference type="EMBL" id="CAJQZP010001607">
    <property type="protein sequence ID" value="CAG5056575.1"/>
    <property type="molecule type" value="Genomic_DNA"/>
</dbReference>
<accession>A0A8S3YB55</accession>
<proteinExistence type="predicted"/>
<protein>
    <submittedName>
        <fullName evidence="1">(apollo) hypothetical protein</fullName>
    </submittedName>
</protein>
<dbReference type="Proteomes" id="UP000691718">
    <property type="component" value="Unassembled WGS sequence"/>
</dbReference>
<name>A0A8S3YB55_PARAO</name>